<feature type="region of interest" description="Disordered" evidence="6">
    <location>
        <begin position="27"/>
        <end position="71"/>
    </location>
</feature>
<sequence>MKWKLNSLSVAALAAIVVLSGCGSNSGNGNSGTTGNADSGTNAPANAAANNGKDDAAASGGDKAADSGSGDKQETVNFWVNWGGDFKKDYQKYVIDEFEKKYPNIKVKMTYVEGTDKLLTSIAGGNPPDIAQLDRFMVGSWAAKGSLEDISDLVERDNISKDDYYPAVWAEANYDNKTYALPWGTDDRALYYNKTLMKQAGLDPEKPPTSMEELDAMADKIFKKGGNGKYDTVGFVPWMNQGSIYAYAWAMDGKFEDNGQLTPNDPQNVKALQWMADYAKKYNIATLSSFSNAMGQTGLNPFWTGKVGFIVDGNWILNDLAKTKPTFEWGVTPIPGPEGTQPTTWSGGHSYVMPKGTKHKEAAWTLLKFIAGHDGTLLWAKRPDAGNDITAMPGVNTELKMDENPNLKVFLDLMPNAHFRPVSPVGQKLWDEMFRVQDLAINGKGEPQALLDDVKKNVDNELAKITK</sequence>
<keyword evidence="4" id="KW-0564">Palmitate</keyword>
<evidence type="ECO:0000256" key="2">
    <source>
        <dbReference type="ARBA" id="ARBA00022729"/>
    </source>
</evidence>
<dbReference type="Proteomes" id="UP000476064">
    <property type="component" value="Chromosome"/>
</dbReference>
<organism evidence="8 9">
    <name type="scientific">Paenibacillus lycopersici</name>
    <dbReference type="NCBI Taxonomy" id="2704462"/>
    <lineage>
        <taxon>Bacteria</taxon>
        <taxon>Bacillati</taxon>
        <taxon>Bacillota</taxon>
        <taxon>Bacilli</taxon>
        <taxon>Bacillales</taxon>
        <taxon>Paenibacillaceae</taxon>
        <taxon>Paenibacillus</taxon>
    </lineage>
</organism>
<dbReference type="Pfam" id="PF01547">
    <property type="entry name" value="SBP_bac_1"/>
    <property type="match status" value="1"/>
</dbReference>
<feature type="chain" id="PRO_5039246558" evidence="7">
    <location>
        <begin position="21"/>
        <end position="467"/>
    </location>
</feature>
<evidence type="ECO:0000313" key="9">
    <source>
        <dbReference type="Proteomes" id="UP000476064"/>
    </source>
</evidence>
<dbReference type="PROSITE" id="PS51257">
    <property type="entry name" value="PROKAR_LIPOPROTEIN"/>
    <property type="match status" value="1"/>
</dbReference>
<evidence type="ECO:0000256" key="7">
    <source>
        <dbReference type="SAM" id="SignalP"/>
    </source>
</evidence>
<keyword evidence="3" id="KW-0472">Membrane</keyword>
<keyword evidence="1" id="KW-1003">Cell membrane</keyword>
<keyword evidence="2 7" id="KW-0732">Signal</keyword>
<protein>
    <submittedName>
        <fullName evidence="8">ABC transporter substrate-binding protein</fullName>
    </submittedName>
</protein>
<dbReference type="InterPro" id="IPR006059">
    <property type="entry name" value="SBP"/>
</dbReference>
<feature type="signal peptide" evidence="7">
    <location>
        <begin position="1"/>
        <end position="20"/>
    </location>
</feature>
<proteinExistence type="predicted"/>
<evidence type="ECO:0000256" key="5">
    <source>
        <dbReference type="ARBA" id="ARBA00023288"/>
    </source>
</evidence>
<name>A0A6C0G590_9BACL</name>
<dbReference type="RefSeq" id="WP_162359651.1">
    <property type="nucleotide sequence ID" value="NZ_CP048209.1"/>
</dbReference>
<dbReference type="CDD" id="cd14748">
    <property type="entry name" value="PBP2_UgpB"/>
    <property type="match status" value="1"/>
</dbReference>
<dbReference type="Gene3D" id="3.40.190.10">
    <property type="entry name" value="Periplasmic binding protein-like II"/>
    <property type="match status" value="1"/>
</dbReference>
<dbReference type="EMBL" id="CP048209">
    <property type="protein sequence ID" value="QHT63221.1"/>
    <property type="molecule type" value="Genomic_DNA"/>
</dbReference>
<evidence type="ECO:0000256" key="6">
    <source>
        <dbReference type="SAM" id="MobiDB-lite"/>
    </source>
</evidence>
<dbReference type="AlphaFoldDB" id="A0A6C0G590"/>
<dbReference type="KEGG" id="plyc:GXP70_26830"/>
<gene>
    <name evidence="8" type="ORF">GXP70_26830</name>
</gene>
<dbReference type="PANTHER" id="PTHR43649">
    <property type="entry name" value="ARABINOSE-BINDING PROTEIN-RELATED"/>
    <property type="match status" value="1"/>
</dbReference>
<dbReference type="InterPro" id="IPR050490">
    <property type="entry name" value="Bact_solute-bd_prot1"/>
</dbReference>
<reference evidence="8 9" key="1">
    <citation type="submission" date="2020-01" db="EMBL/GenBank/DDBJ databases">
        <title>Paenibacillus sp. nov., isolated from tomato rhizosphere.</title>
        <authorList>
            <person name="Weon H.-Y."/>
            <person name="Lee S.A."/>
        </authorList>
    </citation>
    <scope>NUCLEOTIDE SEQUENCE [LARGE SCALE GENOMIC DNA]</scope>
    <source>
        <strain evidence="8 9">12200R-189</strain>
    </source>
</reference>
<dbReference type="PANTHER" id="PTHR43649:SF33">
    <property type="entry name" value="POLYGALACTURONAN_RHAMNOGALACTURONAN-BINDING PROTEIN YTCQ"/>
    <property type="match status" value="1"/>
</dbReference>
<evidence type="ECO:0000256" key="4">
    <source>
        <dbReference type="ARBA" id="ARBA00023139"/>
    </source>
</evidence>
<accession>A0A6C0G590</accession>
<evidence type="ECO:0000313" key="8">
    <source>
        <dbReference type="EMBL" id="QHT63221.1"/>
    </source>
</evidence>
<keyword evidence="9" id="KW-1185">Reference proteome</keyword>
<feature type="compositionally biased region" description="Low complexity" evidence="6">
    <location>
        <begin position="33"/>
        <end position="62"/>
    </location>
</feature>
<evidence type="ECO:0000256" key="1">
    <source>
        <dbReference type="ARBA" id="ARBA00022475"/>
    </source>
</evidence>
<dbReference type="SUPFAM" id="SSF53850">
    <property type="entry name" value="Periplasmic binding protein-like II"/>
    <property type="match status" value="1"/>
</dbReference>
<keyword evidence="5" id="KW-0449">Lipoprotein</keyword>
<evidence type="ECO:0000256" key="3">
    <source>
        <dbReference type="ARBA" id="ARBA00023136"/>
    </source>
</evidence>